<evidence type="ECO:0000256" key="1">
    <source>
        <dbReference type="SAM" id="Phobius"/>
    </source>
</evidence>
<feature type="transmembrane region" description="Helical" evidence="1">
    <location>
        <begin position="65"/>
        <end position="87"/>
    </location>
</feature>
<keyword evidence="1" id="KW-0472">Membrane</keyword>
<dbReference type="EMBL" id="MDZB01000089">
    <property type="protein sequence ID" value="OGX87408.1"/>
    <property type="molecule type" value="Genomic_DNA"/>
</dbReference>
<dbReference type="Proteomes" id="UP000176294">
    <property type="component" value="Unassembled WGS sequence"/>
</dbReference>
<gene>
    <name evidence="2" type="ORF">BEN47_10790</name>
</gene>
<keyword evidence="1" id="KW-0812">Transmembrane</keyword>
<evidence type="ECO:0000313" key="2">
    <source>
        <dbReference type="EMBL" id="OGX87408.1"/>
    </source>
</evidence>
<dbReference type="AlphaFoldDB" id="A0A1G1T951"/>
<reference evidence="2 3" key="1">
    <citation type="submission" date="2016-08" db="EMBL/GenBank/DDBJ databases">
        <title>Hymenobacter coccineus sp. nov., Hymenobacter lapidarius sp. nov. and Hymenobacter glacialis sp. nov., isolated from Antarctic soil.</title>
        <authorList>
            <person name="Sedlacek I."/>
            <person name="Kralova S."/>
            <person name="Kyrova K."/>
            <person name="Maslanova I."/>
            <person name="Stankova E."/>
            <person name="Vrbovska V."/>
            <person name="Nemec M."/>
            <person name="Bartak M."/>
            <person name="Svec P."/>
            <person name="Busse H.-J."/>
            <person name="Pantucek R."/>
        </authorList>
    </citation>
    <scope>NUCLEOTIDE SEQUENCE [LARGE SCALE GENOMIC DNA]</scope>
    <source>
        <strain evidence="2 3">CCM 8643</strain>
    </source>
</reference>
<name>A0A1G1T951_9BACT</name>
<keyword evidence="1" id="KW-1133">Transmembrane helix</keyword>
<keyword evidence="3" id="KW-1185">Reference proteome</keyword>
<feature type="transmembrane region" description="Helical" evidence="1">
    <location>
        <begin position="107"/>
        <end position="126"/>
    </location>
</feature>
<accession>A0A1G1T951</accession>
<feature type="transmembrane region" description="Helical" evidence="1">
    <location>
        <begin position="32"/>
        <end position="53"/>
    </location>
</feature>
<organism evidence="2 3">
    <name type="scientific">Hymenobacter lapidarius</name>
    <dbReference type="NCBI Taxonomy" id="1908237"/>
    <lineage>
        <taxon>Bacteria</taxon>
        <taxon>Pseudomonadati</taxon>
        <taxon>Bacteroidota</taxon>
        <taxon>Cytophagia</taxon>
        <taxon>Cytophagales</taxon>
        <taxon>Hymenobacteraceae</taxon>
        <taxon>Hymenobacter</taxon>
    </lineage>
</organism>
<comment type="caution">
    <text evidence="2">The sequence shown here is derived from an EMBL/GenBank/DDBJ whole genome shotgun (WGS) entry which is preliminary data.</text>
</comment>
<proteinExistence type="predicted"/>
<protein>
    <submittedName>
        <fullName evidence="2">Uncharacterized protein</fullName>
    </submittedName>
</protein>
<dbReference type="RefSeq" id="WP_070726051.1">
    <property type="nucleotide sequence ID" value="NZ_MDZB01000089.1"/>
</dbReference>
<evidence type="ECO:0000313" key="3">
    <source>
        <dbReference type="Proteomes" id="UP000176294"/>
    </source>
</evidence>
<sequence length="132" mass="14628">MKTLKTLLALVTALVATSLLLSLTTTLGIGSMFIYTFCIIVLFGWYVYLPFVFLHNWLFLCLNRLSWALSVLIGSGLASIIFIILVATPFTIVTEMPTFSASQAYDAMSFAFGGGLYGLFYWKWVASKKIVA</sequence>